<keyword evidence="2" id="KW-0812">Transmembrane</keyword>
<organism evidence="3 4">
    <name type="scientific">Parachaetomium inaequale</name>
    <dbReference type="NCBI Taxonomy" id="2588326"/>
    <lineage>
        <taxon>Eukaryota</taxon>
        <taxon>Fungi</taxon>
        <taxon>Dikarya</taxon>
        <taxon>Ascomycota</taxon>
        <taxon>Pezizomycotina</taxon>
        <taxon>Sordariomycetes</taxon>
        <taxon>Sordariomycetidae</taxon>
        <taxon>Sordariales</taxon>
        <taxon>Chaetomiaceae</taxon>
        <taxon>Parachaetomium</taxon>
    </lineage>
</organism>
<keyword evidence="2" id="KW-0472">Membrane</keyword>
<feature type="compositionally biased region" description="Low complexity" evidence="1">
    <location>
        <begin position="234"/>
        <end position="248"/>
    </location>
</feature>
<feature type="compositionally biased region" description="Pro residues" evidence="1">
    <location>
        <begin position="261"/>
        <end position="276"/>
    </location>
</feature>
<dbReference type="AlphaFoldDB" id="A0AAN6SSV1"/>
<dbReference type="Proteomes" id="UP001303115">
    <property type="component" value="Unassembled WGS sequence"/>
</dbReference>
<protein>
    <recommendedName>
        <fullName evidence="5">MARVEL domain-containing protein</fullName>
    </recommendedName>
</protein>
<evidence type="ECO:0000313" key="3">
    <source>
        <dbReference type="EMBL" id="KAK4040778.1"/>
    </source>
</evidence>
<gene>
    <name evidence="3" type="ORF">C8A01DRAFT_45895</name>
</gene>
<feature type="region of interest" description="Disordered" evidence="1">
    <location>
        <begin position="367"/>
        <end position="393"/>
    </location>
</feature>
<evidence type="ECO:0008006" key="5">
    <source>
        <dbReference type="Google" id="ProtNLM"/>
    </source>
</evidence>
<feature type="transmembrane region" description="Helical" evidence="2">
    <location>
        <begin position="52"/>
        <end position="72"/>
    </location>
</feature>
<evidence type="ECO:0000256" key="2">
    <source>
        <dbReference type="SAM" id="Phobius"/>
    </source>
</evidence>
<evidence type="ECO:0000313" key="4">
    <source>
        <dbReference type="Proteomes" id="UP001303115"/>
    </source>
</evidence>
<comment type="caution">
    <text evidence="3">The sequence shown here is derived from an EMBL/GenBank/DDBJ whole genome shotgun (WGS) entry which is preliminary data.</text>
</comment>
<evidence type="ECO:0000256" key="1">
    <source>
        <dbReference type="SAM" id="MobiDB-lite"/>
    </source>
</evidence>
<feature type="region of interest" description="Disordered" evidence="1">
    <location>
        <begin position="195"/>
        <end position="351"/>
    </location>
</feature>
<dbReference type="EMBL" id="MU854369">
    <property type="protein sequence ID" value="KAK4040778.1"/>
    <property type="molecule type" value="Genomic_DNA"/>
</dbReference>
<sequence>MRFQAPQLGAMGVTFTIMRACQFASLIAVIGLCANFISTIATAEHNPPAELIGTLTVAVTAVIYVVITYILYYDNMLPLLFTGILDALLLIASIVVASLVGKPLSMLSCPALPASSGLTTTTFFSSVAYPIRTAVITHTLSYPAFVSLDQPTCYEIKAVWGLSIAQCVLFAFSALGRAGATGGMQGTLTKQEAWNKPPTAAAPPYFPPPPLAPIRDRGRPRHQPPPPVPPINIATASTTTARTRTPPRFSCDSDASSPGENSPPLPRGGLRPPPPINTRHTAKMLPEDGISPLLSRAPPLILSTTTPPRTLTAPQHHDNNNNNNNPTSPSDVIPPEHKRIPRPIPRSPLSPIRDALGLGLGALRLSRRGTHRGDGSDTMVGRMGRKRKPVPPPIVVVVHPPSCGFDEVELKSAATGVVESVRGSIISGSGGSPLSGVGAGAGITGGGGGGLLGVDAQGEKKRRRTVWGLIEGWWDLGLLERMGTVRRRR</sequence>
<reference evidence="4" key="1">
    <citation type="journal article" date="2023" name="Mol. Phylogenet. Evol.">
        <title>Genome-scale phylogeny and comparative genomics of the fungal order Sordariales.</title>
        <authorList>
            <person name="Hensen N."/>
            <person name="Bonometti L."/>
            <person name="Westerberg I."/>
            <person name="Brannstrom I.O."/>
            <person name="Guillou S."/>
            <person name="Cros-Aarteil S."/>
            <person name="Calhoun S."/>
            <person name="Haridas S."/>
            <person name="Kuo A."/>
            <person name="Mondo S."/>
            <person name="Pangilinan J."/>
            <person name="Riley R."/>
            <person name="LaButti K."/>
            <person name="Andreopoulos B."/>
            <person name="Lipzen A."/>
            <person name="Chen C."/>
            <person name="Yan M."/>
            <person name="Daum C."/>
            <person name="Ng V."/>
            <person name="Clum A."/>
            <person name="Steindorff A."/>
            <person name="Ohm R.A."/>
            <person name="Martin F."/>
            <person name="Silar P."/>
            <person name="Natvig D.O."/>
            <person name="Lalanne C."/>
            <person name="Gautier V."/>
            <person name="Ament-Velasquez S.L."/>
            <person name="Kruys A."/>
            <person name="Hutchinson M.I."/>
            <person name="Powell A.J."/>
            <person name="Barry K."/>
            <person name="Miller A.N."/>
            <person name="Grigoriev I.V."/>
            <person name="Debuchy R."/>
            <person name="Gladieux P."/>
            <person name="Hiltunen Thoren M."/>
            <person name="Johannesson H."/>
        </authorList>
    </citation>
    <scope>NUCLEOTIDE SEQUENCE [LARGE SCALE GENOMIC DNA]</scope>
    <source>
        <strain evidence="4">CBS 284.82</strain>
    </source>
</reference>
<keyword evidence="2" id="KW-1133">Transmembrane helix</keyword>
<proteinExistence type="predicted"/>
<keyword evidence="4" id="KW-1185">Reference proteome</keyword>
<feature type="transmembrane region" description="Helical" evidence="2">
    <location>
        <begin position="79"/>
        <end position="100"/>
    </location>
</feature>
<name>A0AAN6SSV1_9PEZI</name>
<feature type="transmembrane region" description="Helical" evidence="2">
    <location>
        <begin position="20"/>
        <end position="40"/>
    </location>
</feature>
<accession>A0AAN6SSV1</accession>
<feature type="compositionally biased region" description="Pro residues" evidence="1">
    <location>
        <begin position="200"/>
        <end position="212"/>
    </location>
</feature>
<feature type="compositionally biased region" description="Polar residues" evidence="1">
    <location>
        <begin position="302"/>
        <end position="313"/>
    </location>
</feature>